<feature type="domain" description="HMA" evidence="6">
    <location>
        <begin position="1"/>
        <end position="67"/>
    </location>
</feature>
<dbReference type="Proteomes" id="UP001396334">
    <property type="component" value="Unassembled WGS sequence"/>
</dbReference>
<dbReference type="Gene3D" id="3.30.70.100">
    <property type="match status" value="1"/>
</dbReference>
<protein>
    <recommendedName>
        <fullName evidence="6">HMA domain-containing protein</fullName>
    </recommendedName>
</protein>
<keyword evidence="1" id="KW-0488">Methylation</keyword>
<evidence type="ECO:0000256" key="4">
    <source>
        <dbReference type="ARBA" id="ARBA00023289"/>
    </source>
</evidence>
<organism evidence="7 8">
    <name type="scientific">Hibiscus sabdariffa</name>
    <name type="common">roselle</name>
    <dbReference type="NCBI Taxonomy" id="183260"/>
    <lineage>
        <taxon>Eukaryota</taxon>
        <taxon>Viridiplantae</taxon>
        <taxon>Streptophyta</taxon>
        <taxon>Embryophyta</taxon>
        <taxon>Tracheophyta</taxon>
        <taxon>Spermatophyta</taxon>
        <taxon>Magnoliopsida</taxon>
        <taxon>eudicotyledons</taxon>
        <taxon>Gunneridae</taxon>
        <taxon>Pentapetalae</taxon>
        <taxon>rosids</taxon>
        <taxon>malvids</taxon>
        <taxon>Malvales</taxon>
        <taxon>Malvaceae</taxon>
        <taxon>Malvoideae</taxon>
        <taxon>Hibiscus</taxon>
    </lineage>
</organism>
<evidence type="ECO:0000256" key="2">
    <source>
        <dbReference type="ARBA" id="ARBA00022723"/>
    </source>
</evidence>
<dbReference type="InterPro" id="IPR036163">
    <property type="entry name" value="HMA_dom_sf"/>
</dbReference>
<comment type="similarity">
    <text evidence="5">Belongs to the HIPP family.</text>
</comment>
<reference evidence="7 8" key="1">
    <citation type="journal article" date="2024" name="G3 (Bethesda)">
        <title>Genome assembly of Hibiscus sabdariffa L. provides insights into metabolisms of medicinal natural products.</title>
        <authorList>
            <person name="Kim T."/>
        </authorList>
    </citation>
    <scope>NUCLEOTIDE SEQUENCE [LARGE SCALE GENOMIC DNA]</scope>
    <source>
        <strain evidence="7">TK-2024</strain>
        <tissue evidence="7">Old leaves</tissue>
    </source>
</reference>
<dbReference type="PROSITE" id="PS50846">
    <property type="entry name" value="HMA_2"/>
    <property type="match status" value="1"/>
</dbReference>
<evidence type="ECO:0000256" key="1">
    <source>
        <dbReference type="ARBA" id="ARBA00022481"/>
    </source>
</evidence>
<name>A0ABR2S622_9ROSI</name>
<accession>A0ABR2S622</accession>
<proteinExistence type="inferred from homology"/>
<dbReference type="EMBL" id="JBBPBN010000016">
    <property type="protein sequence ID" value="KAK9020481.1"/>
    <property type="molecule type" value="Genomic_DNA"/>
</dbReference>
<evidence type="ECO:0000256" key="3">
    <source>
        <dbReference type="ARBA" id="ARBA00023288"/>
    </source>
</evidence>
<comment type="caution">
    <text evidence="7">The sequence shown here is derived from an EMBL/GenBank/DDBJ whole genome shotgun (WGS) entry which is preliminary data.</text>
</comment>
<dbReference type="InterPro" id="IPR006121">
    <property type="entry name" value="HMA_dom"/>
</dbReference>
<keyword evidence="4" id="KW-0636">Prenylation</keyword>
<keyword evidence="8" id="KW-1185">Reference proteome</keyword>
<evidence type="ECO:0000313" key="7">
    <source>
        <dbReference type="EMBL" id="KAK9020481.1"/>
    </source>
</evidence>
<sequence length="114" mass="12737">MKKIVLKLEFHDKKCKQKAMKIVSGISGVESVAMDKDQKLTVTGDIDPVVTVKKLRKLCHTEMVSVGPAKDEKKPDPYQNPSPYPAMIQYYPPVPCCYTYGRRAEDDSAGCIIC</sequence>
<gene>
    <name evidence="7" type="ORF">V6N11_010505</name>
</gene>
<keyword evidence="3" id="KW-0449">Lipoprotein</keyword>
<evidence type="ECO:0000256" key="5">
    <source>
        <dbReference type="ARBA" id="ARBA00024045"/>
    </source>
</evidence>
<dbReference type="SUPFAM" id="SSF55008">
    <property type="entry name" value="HMA, heavy metal-associated domain"/>
    <property type="match status" value="1"/>
</dbReference>
<keyword evidence="2" id="KW-0479">Metal-binding</keyword>
<dbReference type="Pfam" id="PF00403">
    <property type="entry name" value="HMA"/>
    <property type="match status" value="1"/>
</dbReference>
<dbReference type="PANTHER" id="PTHR45811:SF80">
    <property type="entry name" value="COPPER TRANSPORT PROTEIN FAMILY-RELATED"/>
    <property type="match status" value="1"/>
</dbReference>
<dbReference type="InterPro" id="IPR051863">
    <property type="entry name" value="HIPP"/>
</dbReference>
<evidence type="ECO:0000313" key="8">
    <source>
        <dbReference type="Proteomes" id="UP001396334"/>
    </source>
</evidence>
<dbReference type="PANTHER" id="PTHR45811">
    <property type="entry name" value="COPPER TRANSPORT PROTEIN FAMILY-RELATED"/>
    <property type="match status" value="1"/>
</dbReference>
<evidence type="ECO:0000259" key="6">
    <source>
        <dbReference type="PROSITE" id="PS50846"/>
    </source>
</evidence>